<feature type="chain" id="PRO_5034383517" description="Secreted protein" evidence="1">
    <location>
        <begin position="26"/>
        <end position="133"/>
    </location>
</feature>
<evidence type="ECO:0000256" key="1">
    <source>
        <dbReference type="SAM" id="SignalP"/>
    </source>
</evidence>
<proteinExistence type="predicted"/>
<evidence type="ECO:0008006" key="3">
    <source>
        <dbReference type="Google" id="ProtNLM"/>
    </source>
</evidence>
<reference evidence="2" key="1">
    <citation type="submission" date="2021-05" db="EMBL/GenBank/DDBJ databases">
        <authorList>
            <person name="Alioto T."/>
            <person name="Alioto T."/>
            <person name="Gomez Garrido J."/>
        </authorList>
    </citation>
    <scope>NUCLEOTIDE SEQUENCE</scope>
</reference>
<feature type="signal peptide" evidence="1">
    <location>
        <begin position="1"/>
        <end position="25"/>
    </location>
</feature>
<dbReference type="AlphaFoldDB" id="A0A8D8Y4S1"/>
<evidence type="ECO:0000313" key="2">
    <source>
        <dbReference type="EMBL" id="CAG6718459.1"/>
    </source>
</evidence>
<sequence>MDLVWVHHHLTLAAAIMGLQETCRAGDHPRAGDLPHPRPHPDDGVLTTTRSLLCHPLPPTITTMTRTTMTREMIMTRTGTRTITTIISGRFNQRSNSVGLQIQRLVVRIPDKVKNWTRFIRGRTQFPTVIIRA</sequence>
<keyword evidence="1" id="KW-0732">Signal</keyword>
<name>A0A8D8Y4S1_9HEMI</name>
<accession>A0A8D8Y4S1</accession>
<protein>
    <recommendedName>
        <fullName evidence="3">Secreted protein</fullName>
    </recommendedName>
</protein>
<dbReference type="EMBL" id="HBUF01357380">
    <property type="protein sequence ID" value="CAG6718459.1"/>
    <property type="molecule type" value="Transcribed_RNA"/>
</dbReference>
<organism evidence="2">
    <name type="scientific">Cacopsylla melanoneura</name>
    <dbReference type="NCBI Taxonomy" id="428564"/>
    <lineage>
        <taxon>Eukaryota</taxon>
        <taxon>Metazoa</taxon>
        <taxon>Ecdysozoa</taxon>
        <taxon>Arthropoda</taxon>
        <taxon>Hexapoda</taxon>
        <taxon>Insecta</taxon>
        <taxon>Pterygota</taxon>
        <taxon>Neoptera</taxon>
        <taxon>Paraneoptera</taxon>
        <taxon>Hemiptera</taxon>
        <taxon>Sternorrhyncha</taxon>
        <taxon>Psylloidea</taxon>
        <taxon>Psyllidae</taxon>
        <taxon>Psyllinae</taxon>
        <taxon>Cacopsylla</taxon>
    </lineage>
</organism>